<dbReference type="SUPFAM" id="SSF46600">
    <property type="entry name" value="C-terminal UvrC-binding domain of UvrB"/>
    <property type="match status" value="1"/>
</dbReference>
<dbReference type="InterPro" id="IPR000305">
    <property type="entry name" value="GIY-YIG_endonuc"/>
</dbReference>
<dbReference type="GO" id="GO:0006289">
    <property type="term" value="P:nucleotide-excision repair"/>
    <property type="evidence" value="ECO:0007669"/>
    <property type="project" value="InterPro"/>
</dbReference>
<name>A0A0G1DL69_9BACT</name>
<dbReference type="InterPro" id="IPR001162">
    <property type="entry name" value="UvrC_RNase_H_dom"/>
</dbReference>
<dbReference type="Pfam" id="PF01541">
    <property type="entry name" value="GIY-YIG"/>
    <property type="match status" value="1"/>
</dbReference>
<dbReference type="InterPro" id="IPR038476">
    <property type="entry name" value="UvrC_RNase_H_dom_sf"/>
</dbReference>
<dbReference type="Gene3D" id="3.40.1440.10">
    <property type="entry name" value="GIY-YIG endonuclease"/>
    <property type="match status" value="1"/>
</dbReference>
<accession>A0A0G1DL69</accession>
<evidence type="ECO:0000259" key="8">
    <source>
        <dbReference type="PROSITE" id="PS50165"/>
    </source>
</evidence>
<dbReference type="InterPro" id="IPR047296">
    <property type="entry name" value="GIY-YIG_UvrC_Cho"/>
</dbReference>
<dbReference type="PROSITE" id="PS50151">
    <property type="entry name" value="UVR"/>
    <property type="match status" value="1"/>
</dbReference>
<dbReference type="SUPFAM" id="SSF82771">
    <property type="entry name" value="GIY-YIG endonuclease"/>
    <property type="match status" value="1"/>
</dbReference>
<dbReference type="InterPro" id="IPR036876">
    <property type="entry name" value="UVR_dom_sf"/>
</dbReference>
<dbReference type="Pfam" id="PF08459">
    <property type="entry name" value="UvrC_RNaseH_dom"/>
    <property type="match status" value="1"/>
</dbReference>
<keyword evidence="1" id="KW-0963">Cytoplasm</keyword>
<sequence>MTNFSLSDLNRIPETTGVYLFQDKNRRIIYIGKAVNLKKRVQSYFRADFYDAKKKRLVENVSEISLIEVRNEFEALILEAKLIKQNQPKYNISLKDDKQYIYLIVTDDEYPRILLARKIDTQGELFGPFPSKKTVKVIIGLLRSIFPFCTQKPKSKRSCFYSHLGLCIPCPAAIRIMPKKEAQEAKKLYLGNIRRIKKILKGSIDQVSRELTQKMTELSRQNKYEEAAVIRDQLKKLEEITEVKFRPDQYMDNPYLAANLKQKEQQMLEESLSRVLNRKVKAETIECYDISNLSGQHATGSMVTFHLGWPDKKRYRHFRIKTMSTPDDYNMLHEVIVRRLRHSEWPLPDLFIVDGGENQLKVFLQVLQKLELNIPAIALAKRFEKIYYAASDGIGTLEFSRDTPALQLVQRLRDEAHRFAGRYHRLLRIKYLLNG</sequence>
<evidence type="ECO:0000256" key="2">
    <source>
        <dbReference type="ARBA" id="ARBA00022763"/>
    </source>
</evidence>
<feature type="domain" description="UvrC family homology region profile" evidence="8">
    <location>
        <begin position="262"/>
        <end position="367"/>
    </location>
</feature>
<dbReference type="GO" id="GO:0009381">
    <property type="term" value="F:excinuclease ABC activity"/>
    <property type="evidence" value="ECO:0007669"/>
    <property type="project" value="InterPro"/>
</dbReference>
<feature type="domain" description="UVR" evidence="6">
    <location>
        <begin position="205"/>
        <end position="240"/>
    </location>
</feature>
<dbReference type="Pfam" id="PF02151">
    <property type="entry name" value="UVR"/>
    <property type="match status" value="1"/>
</dbReference>
<proteinExistence type="predicted"/>
<protein>
    <submittedName>
        <fullName evidence="9">Excinuclease ABC subunit C, excinuclease ABC subunit C</fullName>
    </submittedName>
</protein>
<dbReference type="InterPro" id="IPR001943">
    <property type="entry name" value="UVR_dom"/>
</dbReference>
<dbReference type="Proteomes" id="UP000034894">
    <property type="component" value="Unassembled WGS sequence"/>
</dbReference>
<comment type="caution">
    <text evidence="9">The sequence shown here is derived from an EMBL/GenBank/DDBJ whole genome shotgun (WGS) entry which is preliminary data.</text>
</comment>
<keyword evidence="3" id="KW-0228">DNA excision</keyword>
<dbReference type="STRING" id="1618443.UV73_C0002G0036"/>
<evidence type="ECO:0000256" key="5">
    <source>
        <dbReference type="ARBA" id="ARBA00023204"/>
    </source>
</evidence>
<dbReference type="PANTHER" id="PTHR30562">
    <property type="entry name" value="UVRC/OXIDOREDUCTASE"/>
    <property type="match status" value="1"/>
</dbReference>
<dbReference type="AlphaFoldDB" id="A0A0G1DL69"/>
<organism evidence="9 10">
    <name type="scientific">Candidatus Gottesmanbacteria bacterium GW2011_GWA2_43_14</name>
    <dbReference type="NCBI Taxonomy" id="1618443"/>
    <lineage>
        <taxon>Bacteria</taxon>
        <taxon>Candidatus Gottesmaniibacteriota</taxon>
    </lineage>
</organism>
<evidence type="ECO:0000313" key="9">
    <source>
        <dbReference type="EMBL" id="KKS98322.1"/>
    </source>
</evidence>
<dbReference type="PROSITE" id="PS50164">
    <property type="entry name" value="GIY_YIG"/>
    <property type="match status" value="1"/>
</dbReference>
<dbReference type="PANTHER" id="PTHR30562:SF1">
    <property type="entry name" value="UVRABC SYSTEM PROTEIN C"/>
    <property type="match status" value="1"/>
</dbReference>
<dbReference type="InterPro" id="IPR050066">
    <property type="entry name" value="UvrABC_protein_C"/>
</dbReference>
<reference evidence="9 10" key="1">
    <citation type="journal article" date="2015" name="Nature">
        <title>rRNA introns, odd ribosomes, and small enigmatic genomes across a large radiation of phyla.</title>
        <authorList>
            <person name="Brown C.T."/>
            <person name="Hug L.A."/>
            <person name="Thomas B.C."/>
            <person name="Sharon I."/>
            <person name="Castelle C.J."/>
            <person name="Singh A."/>
            <person name="Wilkins M.J."/>
            <person name="Williams K.H."/>
            <person name="Banfield J.F."/>
        </authorList>
    </citation>
    <scope>NUCLEOTIDE SEQUENCE [LARGE SCALE GENOMIC DNA]</scope>
</reference>
<dbReference type="CDD" id="cd10434">
    <property type="entry name" value="GIY-YIG_UvrC_Cho"/>
    <property type="match status" value="1"/>
</dbReference>
<dbReference type="SMART" id="SM00465">
    <property type="entry name" value="GIYc"/>
    <property type="match status" value="1"/>
</dbReference>
<dbReference type="PROSITE" id="PS50165">
    <property type="entry name" value="UVRC"/>
    <property type="match status" value="1"/>
</dbReference>
<dbReference type="Gene3D" id="4.10.860.10">
    <property type="entry name" value="UVR domain"/>
    <property type="match status" value="1"/>
</dbReference>
<gene>
    <name evidence="9" type="ORF">UV73_C0002G0036</name>
</gene>
<evidence type="ECO:0000256" key="1">
    <source>
        <dbReference type="ARBA" id="ARBA00022490"/>
    </source>
</evidence>
<dbReference type="FunFam" id="3.40.1440.10:FF:000001">
    <property type="entry name" value="UvrABC system protein C"/>
    <property type="match status" value="1"/>
</dbReference>
<dbReference type="EMBL" id="LCFP01000002">
    <property type="protein sequence ID" value="KKS98322.1"/>
    <property type="molecule type" value="Genomic_DNA"/>
</dbReference>
<keyword evidence="2" id="KW-0227">DNA damage</keyword>
<dbReference type="GO" id="GO:0009380">
    <property type="term" value="C:excinuclease repair complex"/>
    <property type="evidence" value="ECO:0007669"/>
    <property type="project" value="TreeGrafter"/>
</dbReference>
<keyword evidence="4" id="KW-0267">Excision nuclease</keyword>
<evidence type="ECO:0000256" key="4">
    <source>
        <dbReference type="ARBA" id="ARBA00022881"/>
    </source>
</evidence>
<dbReference type="PATRIC" id="fig|1618443.3.peg.313"/>
<evidence type="ECO:0000259" key="6">
    <source>
        <dbReference type="PROSITE" id="PS50151"/>
    </source>
</evidence>
<keyword evidence="5" id="KW-0234">DNA repair</keyword>
<evidence type="ECO:0000256" key="3">
    <source>
        <dbReference type="ARBA" id="ARBA00022769"/>
    </source>
</evidence>
<evidence type="ECO:0000313" key="10">
    <source>
        <dbReference type="Proteomes" id="UP000034894"/>
    </source>
</evidence>
<dbReference type="Gene3D" id="3.30.420.340">
    <property type="entry name" value="UvrC, RNAse H endonuclease domain"/>
    <property type="match status" value="1"/>
</dbReference>
<dbReference type="InterPro" id="IPR035901">
    <property type="entry name" value="GIY-YIG_endonuc_sf"/>
</dbReference>
<evidence type="ECO:0000259" key="7">
    <source>
        <dbReference type="PROSITE" id="PS50164"/>
    </source>
</evidence>
<feature type="domain" description="GIY-YIG" evidence="7">
    <location>
        <begin position="14"/>
        <end position="92"/>
    </location>
</feature>